<accession>A0A382UJB3</accession>
<reference evidence="1" key="1">
    <citation type="submission" date="2018-05" db="EMBL/GenBank/DDBJ databases">
        <authorList>
            <person name="Lanie J.A."/>
            <person name="Ng W.-L."/>
            <person name="Kazmierczak K.M."/>
            <person name="Andrzejewski T.M."/>
            <person name="Davidsen T.M."/>
            <person name="Wayne K.J."/>
            <person name="Tettelin H."/>
            <person name="Glass J.I."/>
            <person name="Rusch D."/>
            <person name="Podicherti R."/>
            <person name="Tsui H.-C.T."/>
            <person name="Winkler M.E."/>
        </authorList>
    </citation>
    <scope>NUCLEOTIDE SEQUENCE</scope>
</reference>
<dbReference type="SUPFAM" id="SSF52540">
    <property type="entry name" value="P-loop containing nucleoside triphosphate hydrolases"/>
    <property type="match status" value="1"/>
</dbReference>
<proteinExistence type="predicted"/>
<gene>
    <name evidence="1" type="ORF">METZ01_LOCUS386789</name>
</gene>
<sequence>DKIVVLKQGKIVETGKHKDLLENSTIYKNLYSRQLSAH</sequence>
<dbReference type="Gene3D" id="3.40.50.300">
    <property type="entry name" value="P-loop containing nucleotide triphosphate hydrolases"/>
    <property type="match status" value="1"/>
</dbReference>
<dbReference type="AlphaFoldDB" id="A0A382UJB3"/>
<evidence type="ECO:0000313" key="1">
    <source>
        <dbReference type="EMBL" id="SVD33935.1"/>
    </source>
</evidence>
<dbReference type="EMBL" id="UINC01144431">
    <property type="protein sequence ID" value="SVD33935.1"/>
    <property type="molecule type" value="Genomic_DNA"/>
</dbReference>
<name>A0A382UJB3_9ZZZZ</name>
<feature type="non-terminal residue" evidence="1">
    <location>
        <position position="1"/>
    </location>
</feature>
<organism evidence="1">
    <name type="scientific">marine metagenome</name>
    <dbReference type="NCBI Taxonomy" id="408172"/>
    <lineage>
        <taxon>unclassified sequences</taxon>
        <taxon>metagenomes</taxon>
        <taxon>ecological metagenomes</taxon>
    </lineage>
</organism>
<evidence type="ECO:0008006" key="2">
    <source>
        <dbReference type="Google" id="ProtNLM"/>
    </source>
</evidence>
<dbReference type="InterPro" id="IPR027417">
    <property type="entry name" value="P-loop_NTPase"/>
</dbReference>
<protein>
    <recommendedName>
        <fullName evidence="2">ABC transporter ATP-binding protein</fullName>
    </recommendedName>
</protein>